<evidence type="ECO:0000256" key="2">
    <source>
        <dbReference type="ARBA" id="ARBA00004389"/>
    </source>
</evidence>
<evidence type="ECO:0000256" key="10">
    <source>
        <dbReference type="ARBA" id="ARBA00022692"/>
    </source>
</evidence>
<dbReference type="Pfam" id="PF00069">
    <property type="entry name" value="Pkinase"/>
    <property type="match status" value="1"/>
</dbReference>
<dbReference type="InterPro" id="IPR013210">
    <property type="entry name" value="LRR_N_plant-typ"/>
</dbReference>
<evidence type="ECO:0000256" key="25">
    <source>
        <dbReference type="PROSITE-ProRule" id="PRU10141"/>
    </source>
</evidence>
<dbReference type="PROSITE" id="PS00107">
    <property type="entry name" value="PROTEIN_KINASE_ATP"/>
    <property type="match status" value="1"/>
</dbReference>
<evidence type="ECO:0000313" key="29">
    <source>
        <dbReference type="Proteomes" id="UP000823388"/>
    </source>
</evidence>
<evidence type="ECO:0000256" key="6">
    <source>
        <dbReference type="ARBA" id="ARBA00022527"/>
    </source>
</evidence>
<dbReference type="InterPro" id="IPR001611">
    <property type="entry name" value="Leu-rich_rpt"/>
</dbReference>
<evidence type="ECO:0000256" key="23">
    <source>
        <dbReference type="ARBA" id="ARBA00056628"/>
    </source>
</evidence>
<organism evidence="28 29">
    <name type="scientific">Panicum virgatum</name>
    <name type="common">Blackwell switchgrass</name>
    <dbReference type="NCBI Taxonomy" id="38727"/>
    <lineage>
        <taxon>Eukaryota</taxon>
        <taxon>Viridiplantae</taxon>
        <taxon>Streptophyta</taxon>
        <taxon>Embryophyta</taxon>
        <taxon>Tracheophyta</taxon>
        <taxon>Spermatophyta</taxon>
        <taxon>Magnoliopsida</taxon>
        <taxon>Liliopsida</taxon>
        <taxon>Poales</taxon>
        <taxon>Poaceae</taxon>
        <taxon>PACMAD clade</taxon>
        <taxon>Panicoideae</taxon>
        <taxon>Panicodae</taxon>
        <taxon>Paniceae</taxon>
        <taxon>Panicinae</taxon>
        <taxon>Panicum</taxon>
        <taxon>Panicum sect. Hiantes</taxon>
    </lineage>
</organism>
<evidence type="ECO:0000256" key="9">
    <source>
        <dbReference type="ARBA" id="ARBA00022679"/>
    </source>
</evidence>
<dbReference type="Proteomes" id="UP000823388">
    <property type="component" value="Chromosome 1K"/>
</dbReference>
<evidence type="ECO:0000256" key="15">
    <source>
        <dbReference type="ARBA" id="ARBA00022840"/>
    </source>
</evidence>
<keyword evidence="8" id="KW-0433">Leucine-rich repeat</keyword>
<comment type="subcellular location">
    <subcellularLocation>
        <location evidence="1">Cell membrane</location>
        <topology evidence="1">Single-pass membrane protein</topology>
    </subcellularLocation>
    <subcellularLocation>
        <location evidence="2">Endoplasmic reticulum membrane</location>
        <topology evidence="2">Single-pass membrane protein</topology>
    </subcellularLocation>
</comment>
<dbReference type="InterPro" id="IPR017441">
    <property type="entry name" value="Protein_kinase_ATP_BS"/>
</dbReference>
<dbReference type="SUPFAM" id="SSF56112">
    <property type="entry name" value="Protein kinase-like (PK-like)"/>
    <property type="match status" value="1"/>
</dbReference>
<dbReference type="Pfam" id="PF13855">
    <property type="entry name" value="LRR_8"/>
    <property type="match status" value="3"/>
</dbReference>
<dbReference type="OrthoDB" id="676979at2759"/>
<proteinExistence type="inferred from homology"/>
<keyword evidence="14" id="KW-0418">Kinase</keyword>
<keyword evidence="10" id="KW-0812">Transmembrane</keyword>
<keyword evidence="29" id="KW-1185">Reference proteome</keyword>
<evidence type="ECO:0000256" key="1">
    <source>
        <dbReference type="ARBA" id="ARBA00004162"/>
    </source>
</evidence>
<keyword evidence="6" id="KW-0723">Serine/threonine-protein kinase</keyword>
<feature type="binding site" evidence="25">
    <location>
        <position position="762"/>
    </location>
    <ligand>
        <name>ATP</name>
        <dbReference type="ChEBI" id="CHEBI:30616"/>
    </ligand>
</feature>
<dbReference type="PANTHER" id="PTHR45974:SF272">
    <property type="entry name" value="LEUCINE RICH REPEAT FAMILY PROTEIN, EXPRESSED"/>
    <property type="match status" value="1"/>
</dbReference>
<dbReference type="GO" id="GO:0005886">
    <property type="term" value="C:plasma membrane"/>
    <property type="evidence" value="ECO:0007669"/>
    <property type="project" value="UniProtKB-SubCell"/>
</dbReference>
<dbReference type="GO" id="GO:0005789">
    <property type="term" value="C:endoplasmic reticulum membrane"/>
    <property type="evidence" value="ECO:0007669"/>
    <property type="project" value="UniProtKB-SubCell"/>
</dbReference>
<dbReference type="Gene3D" id="3.80.10.10">
    <property type="entry name" value="Ribonuclease Inhibitor"/>
    <property type="match status" value="4"/>
</dbReference>
<evidence type="ECO:0000256" key="20">
    <source>
        <dbReference type="ARBA" id="ARBA00047899"/>
    </source>
</evidence>
<keyword evidence="13 25" id="KW-0547">Nucleotide-binding</keyword>
<dbReference type="InterPro" id="IPR055414">
    <property type="entry name" value="LRR_R13L4/SHOC2-like"/>
</dbReference>
<dbReference type="Pfam" id="PF08263">
    <property type="entry name" value="LRRNT_2"/>
    <property type="match status" value="1"/>
</dbReference>
<comment type="caution">
    <text evidence="28">The sequence shown here is derived from an EMBL/GenBank/DDBJ whole genome shotgun (WGS) entry which is preliminary data.</text>
</comment>
<feature type="chain" id="PRO_5035875420" description="Receptor kinase-like protein Xa21" evidence="26">
    <location>
        <begin position="23"/>
        <end position="1046"/>
    </location>
</feature>
<dbReference type="EMBL" id="CM029037">
    <property type="protein sequence ID" value="KAG2658915.1"/>
    <property type="molecule type" value="Genomic_DNA"/>
</dbReference>
<evidence type="ECO:0000256" key="18">
    <source>
        <dbReference type="ARBA" id="ARBA00023170"/>
    </source>
</evidence>
<comment type="catalytic activity">
    <reaction evidence="20">
        <text>L-threonyl-[protein] + ATP = O-phospho-L-threonyl-[protein] + ADP + H(+)</text>
        <dbReference type="Rhea" id="RHEA:46608"/>
        <dbReference type="Rhea" id="RHEA-COMP:11060"/>
        <dbReference type="Rhea" id="RHEA-COMP:11605"/>
        <dbReference type="ChEBI" id="CHEBI:15378"/>
        <dbReference type="ChEBI" id="CHEBI:30013"/>
        <dbReference type="ChEBI" id="CHEBI:30616"/>
        <dbReference type="ChEBI" id="CHEBI:61977"/>
        <dbReference type="ChEBI" id="CHEBI:456216"/>
        <dbReference type="EC" id="2.7.11.1"/>
    </reaction>
</comment>
<dbReference type="SUPFAM" id="SSF52047">
    <property type="entry name" value="RNI-like"/>
    <property type="match status" value="1"/>
</dbReference>
<dbReference type="InterPro" id="IPR000719">
    <property type="entry name" value="Prot_kinase_dom"/>
</dbReference>
<sequence>MSMRGCWSLLCMLGLRVVLTMATPASGGGGGDEAALLAIKAELGCGGGSGGALASWNGSTGFCSWEGVSCTRGRNPPRVVVLSLWRQGLAGTLSAAVGNLTFLRALELGFNWLHGEVPASLGRLRRLRYLDLGYNTVSGEIPANLSSCVAMEQMFLDANNLVGRIPAELGDRLTQVQVLRLKNNSLTGPIPASLANMSSLWHLALANNQLDGPIPPGLAALAGLRHLDLAVNKLDGALPISMYNLSLLRVFHVEGNRLLGSIPADIGGKFPVMEDFSLANNRLTGGIPSSISNLTTLTSLQLSINGFTGLVPRDLGRLHRLQYLYMPHNLLEAGDTEGWEFITSLANCSRMLQLSLSDNSFGGQLPSSVVNLSATLQYFYLSDCTFSGSIPEDIGNLVGLEILSFSNTSISGVIPNSIGKLANLVQLGLYRTGLSGLIPSSLGNLTRLNMIIAYSNNLEGPVPPSLGKLTNLYLLDLSANYRLNGSIPRAIFLPSLYSLNLSYNSFSGPLPSEVGNMVNLNKLILSGNRLSSQIPDSTGNCLVLESLMLDDNMFEGSIPQSLQNVKGLRVLNLTANRLSGTIPDTLSNINDLQELYLARNNLSGLIPASLQKLASLLTFDASFNDLQGQVPNGGVFANLTAISVTGNSKLCGGIPQLRLAPCPTHTTRDSKTDRSKSLMISLTTTGATLLLVSVAVTIWKLKQRPRSQALPTVTEEGFQRVSYQALLRGTDGFSESNLLGKGRYGAVYKCTLEGEDTPVVLKVFNLQQSGSSKSFQAECEVLRRVRHRCLIKIITCCSSIDNQGQDFKALVMDLMPNGSLDGWLHPKYSIATLNNTLSLAQRLDIAVHVIDALDYLHSHCQPPIVHCDVKPSNILLAEDMSARVGDFGISRILLESANKVGQNSSSTIGIRGSIGYVAPEYGDGSPISTLGDVYSLGILLLEMFTGRSPTDDMFRESVDLHKFSEAALPDRVLEIADPTIWVHNDANDKITRSIVQECLVSIIRIGISCSKKQPRERMPIRDAAVEMHAIRDAHLVLISNHSCGGT</sequence>
<evidence type="ECO:0000256" key="19">
    <source>
        <dbReference type="ARBA" id="ARBA00023180"/>
    </source>
</evidence>
<comment type="catalytic activity">
    <reaction evidence="21">
        <text>L-seryl-[protein] + ATP = O-phospho-L-seryl-[protein] + ADP + H(+)</text>
        <dbReference type="Rhea" id="RHEA:17989"/>
        <dbReference type="Rhea" id="RHEA-COMP:9863"/>
        <dbReference type="Rhea" id="RHEA-COMP:11604"/>
        <dbReference type="ChEBI" id="CHEBI:15378"/>
        <dbReference type="ChEBI" id="CHEBI:29999"/>
        <dbReference type="ChEBI" id="CHEBI:30616"/>
        <dbReference type="ChEBI" id="CHEBI:83421"/>
        <dbReference type="ChEBI" id="CHEBI:456216"/>
        <dbReference type="EC" id="2.7.11.1"/>
    </reaction>
</comment>
<dbReference type="PANTHER" id="PTHR45974">
    <property type="entry name" value="RECEPTOR-LIKE PROTEIN 55"/>
    <property type="match status" value="1"/>
</dbReference>
<keyword evidence="18" id="KW-0675">Receptor</keyword>
<dbReference type="EC" id="2.7.11.1" evidence="4"/>
<keyword evidence="15 25" id="KW-0067">ATP-binding</keyword>
<evidence type="ECO:0000256" key="17">
    <source>
        <dbReference type="ARBA" id="ARBA00023136"/>
    </source>
</evidence>
<dbReference type="FunFam" id="3.80.10.10:FF:001158">
    <property type="entry name" value="Leucine-rich repeat protein kinase family protein"/>
    <property type="match status" value="1"/>
</dbReference>
<comment type="function">
    <text evidence="23">The processed protein kinase Xa21 chain released by protein cleavage after X.oryzae pv. oryzae protein Ax21 detection translocates into the nucleus where it can bind and regulate WRKY62, a transcription factor. Confers resistance to the bacterial pathogen X.oryzae pv. oryzae (Xoo).</text>
</comment>
<dbReference type="InterPro" id="IPR008271">
    <property type="entry name" value="Ser/Thr_kinase_AS"/>
</dbReference>
<dbReference type="FunFam" id="3.80.10.10:FF:000275">
    <property type="entry name" value="Leucine-rich repeat receptor-like protein kinase"/>
    <property type="match status" value="1"/>
</dbReference>
<evidence type="ECO:0000256" key="7">
    <source>
        <dbReference type="ARBA" id="ARBA00022553"/>
    </source>
</evidence>
<feature type="domain" description="Protein kinase" evidence="27">
    <location>
        <begin position="733"/>
        <end position="1037"/>
    </location>
</feature>
<dbReference type="InterPro" id="IPR032675">
    <property type="entry name" value="LRR_dom_sf"/>
</dbReference>
<evidence type="ECO:0000256" key="22">
    <source>
        <dbReference type="ARBA" id="ARBA00054320"/>
    </source>
</evidence>
<dbReference type="InterPro" id="IPR011009">
    <property type="entry name" value="Kinase-like_dom_sf"/>
</dbReference>
<accession>A0A8T0XI52</accession>
<name>A0A8T0XI52_PANVG</name>
<dbReference type="FunFam" id="3.30.200.20:FF:000432">
    <property type="entry name" value="LRR receptor-like serine/threonine-protein kinase EFR"/>
    <property type="match status" value="1"/>
</dbReference>
<evidence type="ECO:0000256" key="26">
    <source>
        <dbReference type="SAM" id="SignalP"/>
    </source>
</evidence>
<dbReference type="AlphaFoldDB" id="A0A8T0XI52"/>
<keyword evidence="12" id="KW-0677">Repeat</keyword>
<keyword evidence="5" id="KW-1003">Cell membrane</keyword>
<evidence type="ECO:0000256" key="14">
    <source>
        <dbReference type="ARBA" id="ARBA00022777"/>
    </source>
</evidence>
<reference evidence="28" key="1">
    <citation type="submission" date="2020-05" db="EMBL/GenBank/DDBJ databases">
        <title>WGS assembly of Panicum virgatum.</title>
        <authorList>
            <person name="Lovell J.T."/>
            <person name="Jenkins J."/>
            <person name="Shu S."/>
            <person name="Juenger T.E."/>
            <person name="Schmutz J."/>
        </authorList>
    </citation>
    <scope>NUCLEOTIDE SEQUENCE</scope>
    <source>
        <strain evidence="28">AP13</strain>
    </source>
</reference>
<dbReference type="FunFam" id="1.10.510.10:FF:000358">
    <property type="entry name" value="Putative leucine-rich repeat receptor-like serine/threonine-protein kinase"/>
    <property type="match status" value="1"/>
</dbReference>
<comment type="similarity">
    <text evidence="3">Belongs to the protein kinase superfamily. Ser/Thr protein kinase family.</text>
</comment>
<evidence type="ECO:0000256" key="16">
    <source>
        <dbReference type="ARBA" id="ARBA00022989"/>
    </source>
</evidence>
<keyword evidence="7" id="KW-0597">Phosphoprotein</keyword>
<evidence type="ECO:0000256" key="12">
    <source>
        <dbReference type="ARBA" id="ARBA00022737"/>
    </source>
</evidence>
<evidence type="ECO:0000256" key="5">
    <source>
        <dbReference type="ARBA" id="ARBA00022475"/>
    </source>
</evidence>
<dbReference type="FunFam" id="3.80.10.10:FF:000233">
    <property type="entry name" value="Leucine-rich repeat receptor-like protein kinase TDR"/>
    <property type="match status" value="1"/>
</dbReference>
<keyword evidence="17" id="KW-0472">Membrane</keyword>
<keyword evidence="11 26" id="KW-0732">Signal</keyword>
<dbReference type="Gene3D" id="3.30.200.20">
    <property type="entry name" value="Phosphorylase Kinase, domain 1"/>
    <property type="match status" value="1"/>
</dbReference>
<evidence type="ECO:0000313" key="28">
    <source>
        <dbReference type="EMBL" id="KAG2658915.1"/>
    </source>
</evidence>
<evidence type="ECO:0000256" key="4">
    <source>
        <dbReference type="ARBA" id="ARBA00012513"/>
    </source>
</evidence>
<dbReference type="SUPFAM" id="SSF52058">
    <property type="entry name" value="L domain-like"/>
    <property type="match status" value="1"/>
</dbReference>
<comment type="function">
    <text evidence="22">Receptor kinase that detects X.oryzae pv. oryzae protein Ax21 to promote innate immunity. Following X.oryzae pv. oryzae protein Ax21 detection, undergoes cleavage, releasing the processed protein kinase Xa21 chain.</text>
</comment>
<dbReference type="Pfam" id="PF00560">
    <property type="entry name" value="LRR_1"/>
    <property type="match status" value="3"/>
</dbReference>
<dbReference type="GO" id="GO:0004674">
    <property type="term" value="F:protein serine/threonine kinase activity"/>
    <property type="evidence" value="ECO:0007669"/>
    <property type="project" value="UniProtKB-KW"/>
</dbReference>
<evidence type="ECO:0000256" key="21">
    <source>
        <dbReference type="ARBA" id="ARBA00048679"/>
    </source>
</evidence>
<protein>
    <recommendedName>
        <fullName evidence="24">Receptor kinase-like protein Xa21</fullName>
        <ecNumber evidence="4">2.7.11.1</ecNumber>
    </recommendedName>
</protein>
<dbReference type="SMART" id="SM00220">
    <property type="entry name" value="S_TKc"/>
    <property type="match status" value="1"/>
</dbReference>
<dbReference type="InterPro" id="IPR003591">
    <property type="entry name" value="Leu-rich_rpt_typical-subtyp"/>
</dbReference>
<dbReference type="PROSITE" id="PS00108">
    <property type="entry name" value="PROTEIN_KINASE_ST"/>
    <property type="match status" value="1"/>
</dbReference>
<evidence type="ECO:0000256" key="24">
    <source>
        <dbReference type="ARBA" id="ARBA00072040"/>
    </source>
</evidence>
<evidence type="ECO:0000256" key="3">
    <source>
        <dbReference type="ARBA" id="ARBA00008684"/>
    </source>
</evidence>
<feature type="signal peptide" evidence="26">
    <location>
        <begin position="1"/>
        <end position="22"/>
    </location>
</feature>
<keyword evidence="9" id="KW-0808">Transferase</keyword>
<gene>
    <name evidence="28" type="ORF">PVAP13_1KG323400</name>
</gene>
<keyword evidence="16" id="KW-1133">Transmembrane helix</keyword>
<dbReference type="Gene3D" id="1.10.510.10">
    <property type="entry name" value="Transferase(Phosphotransferase) domain 1"/>
    <property type="match status" value="1"/>
</dbReference>
<dbReference type="GO" id="GO:0009791">
    <property type="term" value="P:post-embryonic development"/>
    <property type="evidence" value="ECO:0007669"/>
    <property type="project" value="UniProtKB-ARBA"/>
</dbReference>
<dbReference type="PROSITE" id="PS50011">
    <property type="entry name" value="PROTEIN_KINASE_DOM"/>
    <property type="match status" value="1"/>
</dbReference>
<evidence type="ECO:0000256" key="8">
    <source>
        <dbReference type="ARBA" id="ARBA00022614"/>
    </source>
</evidence>
<evidence type="ECO:0000256" key="11">
    <source>
        <dbReference type="ARBA" id="ARBA00022729"/>
    </source>
</evidence>
<keyword evidence="19" id="KW-0325">Glycoprotein</keyword>
<dbReference type="GO" id="GO:0005524">
    <property type="term" value="F:ATP binding"/>
    <property type="evidence" value="ECO:0007669"/>
    <property type="project" value="UniProtKB-UniRule"/>
</dbReference>
<dbReference type="SMART" id="SM00369">
    <property type="entry name" value="LRR_TYP"/>
    <property type="match status" value="8"/>
</dbReference>
<evidence type="ECO:0000259" key="27">
    <source>
        <dbReference type="PROSITE" id="PS50011"/>
    </source>
</evidence>
<evidence type="ECO:0000256" key="13">
    <source>
        <dbReference type="ARBA" id="ARBA00022741"/>
    </source>
</evidence>
<dbReference type="Pfam" id="PF23598">
    <property type="entry name" value="LRR_14"/>
    <property type="match status" value="1"/>
</dbReference>